<name>A0AAV5GNG6_9BASI</name>
<evidence type="ECO:0000313" key="3">
    <source>
        <dbReference type="EMBL" id="GJN90912.1"/>
    </source>
</evidence>
<feature type="region of interest" description="Disordered" evidence="1">
    <location>
        <begin position="61"/>
        <end position="86"/>
    </location>
</feature>
<evidence type="ECO:0000313" key="4">
    <source>
        <dbReference type="Proteomes" id="UP001342314"/>
    </source>
</evidence>
<feature type="compositionally biased region" description="Polar residues" evidence="1">
    <location>
        <begin position="76"/>
        <end position="86"/>
    </location>
</feature>
<keyword evidence="2" id="KW-0812">Transmembrane</keyword>
<feature type="transmembrane region" description="Helical" evidence="2">
    <location>
        <begin position="208"/>
        <end position="228"/>
    </location>
</feature>
<proteinExistence type="predicted"/>
<evidence type="ECO:0008006" key="5">
    <source>
        <dbReference type="Google" id="ProtNLM"/>
    </source>
</evidence>
<evidence type="ECO:0000256" key="1">
    <source>
        <dbReference type="SAM" id="MobiDB-lite"/>
    </source>
</evidence>
<dbReference type="Proteomes" id="UP001342314">
    <property type="component" value="Unassembled WGS sequence"/>
</dbReference>
<keyword evidence="2" id="KW-0472">Membrane</keyword>
<comment type="caution">
    <text evidence="3">The sequence shown here is derived from an EMBL/GenBank/DDBJ whole genome shotgun (WGS) entry which is preliminary data.</text>
</comment>
<dbReference type="EMBL" id="BQKY01000007">
    <property type="protein sequence ID" value="GJN90912.1"/>
    <property type="molecule type" value="Genomic_DNA"/>
</dbReference>
<evidence type="ECO:0000256" key="2">
    <source>
        <dbReference type="SAM" id="Phobius"/>
    </source>
</evidence>
<gene>
    <name evidence="3" type="ORF">Rhopal_003926-T1</name>
</gene>
<sequence length="242" mass="26003">MCIRQPHKTCIATRRTASIYSVSSSVGVVLAKTGRNDGVSSIYLRPDLSGASGLSLDQVPRSSSLLSRPDSEEVSSHSTVSLPHHGTSLSRSSSFLHLNAAPSVADQPPRHPSSRILRTETESERLKRLYLCPWEGGAPLDRHGESSNGARTSSTEVALAGVRSRSYLVGGEVDLEKGAYVHDEQALSRTGNDDGRVRTTALQKRKKALVTVGLALLVLLVVADLIVLNVRVFSLSDAYCDD</sequence>
<reference evidence="3 4" key="1">
    <citation type="submission" date="2021-12" db="EMBL/GenBank/DDBJ databases">
        <title>High titer production of polyol ester of fatty acids by Rhodotorula paludigena BS15 towards product separation-free biomass refinery.</title>
        <authorList>
            <person name="Mano J."/>
            <person name="Ono H."/>
            <person name="Tanaka T."/>
            <person name="Naito K."/>
            <person name="Sushida H."/>
            <person name="Ike M."/>
            <person name="Tokuyasu K."/>
            <person name="Kitaoka M."/>
        </authorList>
    </citation>
    <scope>NUCLEOTIDE SEQUENCE [LARGE SCALE GENOMIC DNA]</scope>
    <source>
        <strain evidence="3 4">BS15</strain>
    </source>
</reference>
<protein>
    <recommendedName>
        <fullName evidence="5">Transmembrane protein</fullName>
    </recommendedName>
</protein>
<dbReference type="AlphaFoldDB" id="A0AAV5GNG6"/>
<accession>A0AAV5GNG6</accession>
<keyword evidence="4" id="KW-1185">Reference proteome</keyword>
<keyword evidence="2" id="KW-1133">Transmembrane helix</keyword>
<organism evidence="3 4">
    <name type="scientific">Rhodotorula paludigena</name>
    <dbReference type="NCBI Taxonomy" id="86838"/>
    <lineage>
        <taxon>Eukaryota</taxon>
        <taxon>Fungi</taxon>
        <taxon>Dikarya</taxon>
        <taxon>Basidiomycota</taxon>
        <taxon>Pucciniomycotina</taxon>
        <taxon>Microbotryomycetes</taxon>
        <taxon>Sporidiobolales</taxon>
        <taxon>Sporidiobolaceae</taxon>
        <taxon>Rhodotorula</taxon>
    </lineage>
</organism>